<keyword evidence="2" id="KW-1185">Reference proteome</keyword>
<evidence type="ECO:0000313" key="2">
    <source>
        <dbReference type="Proteomes" id="UP000661112"/>
    </source>
</evidence>
<name>A0ABR8DBA4_9NOST</name>
<sequence length="264" mass="28227">MPNAIITQTTLSGNINNVSFVNALRDALISVGYTSFDTFLVGSAEHRILALNSSSAAKGTVYLQISCNSSFNTGYQLHESWNTSPTARGGTNSTINVGIGGFAAGTTAVTFYSVNHPEAKLVTIEQGTSQSVVGVIRPKGIAPSWWNENDFAYAFQTKYNTNPPSSRLAGTTSPSGNNAFDYEYMQFSKMQDGNPRNNDARSIFPLCILSAGASGILESCNDLIVTASNTMRIRDTIPVSDKEIYTYIWGNALSSGIAIRTTGG</sequence>
<protein>
    <submittedName>
        <fullName evidence="1">Uncharacterized protein</fullName>
    </submittedName>
</protein>
<dbReference type="Proteomes" id="UP000661112">
    <property type="component" value="Unassembled WGS sequence"/>
</dbReference>
<accession>A0ABR8DBA4</accession>
<gene>
    <name evidence="1" type="ORF">H6G83_22925</name>
</gene>
<organism evidence="1 2">
    <name type="scientific">Anabaena azotica FACHB-119</name>
    <dbReference type="NCBI Taxonomy" id="947527"/>
    <lineage>
        <taxon>Bacteria</taxon>
        <taxon>Bacillati</taxon>
        <taxon>Cyanobacteriota</taxon>
        <taxon>Cyanophyceae</taxon>
        <taxon>Nostocales</taxon>
        <taxon>Nostocaceae</taxon>
        <taxon>Anabaena</taxon>
        <taxon>Anabaena azotica</taxon>
    </lineage>
</organism>
<comment type="caution">
    <text evidence="1">The sequence shown here is derived from an EMBL/GenBank/DDBJ whole genome shotgun (WGS) entry which is preliminary data.</text>
</comment>
<dbReference type="RefSeq" id="WP_190476281.1">
    <property type="nucleotide sequence ID" value="NZ_JACJSG010000035.1"/>
</dbReference>
<evidence type="ECO:0000313" key="1">
    <source>
        <dbReference type="EMBL" id="MBD2503421.1"/>
    </source>
</evidence>
<reference evidence="1 2" key="1">
    <citation type="journal article" date="2020" name="ISME J.">
        <title>Comparative genomics reveals insights into cyanobacterial evolution and habitat adaptation.</title>
        <authorList>
            <person name="Chen M.Y."/>
            <person name="Teng W.K."/>
            <person name="Zhao L."/>
            <person name="Hu C.X."/>
            <person name="Zhou Y.K."/>
            <person name="Han B.P."/>
            <person name="Song L.R."/>
            <person name="Shu W.S."/>
        </authorList>
    </citation>
    <scope>NUCLEOTIDE SEQUENCE [LARGE SCALE GENOMIC DNA]</scope>
    <source>
        <strain evidence="1 2">FACHB-119</strain>
    </source>
</reference>
<proteinExistence type="predicted"/>
<dbReference type="EMBL" id="JACJSG010000035">
    <property type="protein sequence ID" value="MBD2503421.1"/>
    <property type="molecule type" value="Genomic_DNA"/>
</dbReference>